<dbReference type="PANTHER" id="PTHR47429:SF2">
    <property type="entry name" value="PROTEIN TWIN LOV 1"/>
    <property type="match status" value="1"/>
</dbReference>
<organism evidence="6 7">
    <name type="scientific">Halarchaeum salinum</name>
    <dbReference type="NCBI Taxonomy" id="489912"/>
    <lineage>
        <taxon>Archaea</taxon>
        <taxon>Methanobacteriati</taxon>
        <taxon>Methanobacteriota</taxon>
        <taxon>Stenosarchaea group</taxon>
        <taxon>Halobacteria</taxon>
        <taxon>Halobacteriales</taxon>
        <taxon>Halobacteriaceae</taxon>
    </lineage>
</organism>
<keyword evidence="3" id="KW-0157">Chromophore</keyword>
<dbReference type="RefSeq" id="WP_211311705.1">
    <property type="nucleotide sequence ID" value="NZ_BAAABL010000033.1"/>
</dbReference>
<dbReference type="NCBIfam" id="TIGR00229">
    <property type="entry name" value="sensory_box"/>
    <property type="match status" value="1"/>
</dbReference>
<proteinExistence type="predicted"/>
<dbReference type="CDD" id="cd00130">
    <property type="entry name" value="PAS"/>
    <property type="match status" value="1"/>
</dbReference>
<name>A0AAV3S5E1_9EURY</name>
<dbReference type="SMART" id="SM00086">
    <property type="entry name" value="PAC"/>
    <property type="match status" value="1"/>
</dbReference>
<dbReference type="InterPro" id="IPR000014">
    <property type="entry name" value="PAS"/>
</dbReference>
<dbReference type="Pfam" id="PF13426">
    <property type="entry name" value="PAS_9"/>
    <property type="match status" value="1"/>
</dbReference>
<keyword evidence="1" id="KW-0285">Flavoprotein</keyword>
<evidence type="ECO:0000259" key="4">
    <source>
        <dbReference type="PROSITE" id="PS50112"/>
    </source>
</evidence>
<dbReference type="SMART" id="SM00091">
    <property type="entry name" value="PAS"/>
    <property type="match status" value="1"/>
</dbReference>
<evidence type="ECO:0000313" key="7">
    <source>
        <dbReference type="Proteomes" id="UP001500837"/>
    </source>
</evidence>
<dbReference type="PROSITE" id="PS50112">
    <property type="entry name" value="PAS"/>
    <property type="match status" value="1"/>
</dbReference>
<keyword evidence="2" id="KW-0288">FMN</keyword>
<dbReference type="AlphaFoldDB" id="A0AAV3S5E1"/>
<dbReference type="PROSITE" id="PS50113">
    <property type="entry name" value="PAC"/>
    <property type="match status" value="1"/>
</dbReference>
<dbReference type="Proteomes" id="UP001500837">
    <property type="component" value="Unassembled WGS sequence"/>
</dbReference>
<evidence type="ECO:0000259" key="5">
    <source>
        <dbReference type="PROSITE" id="PS50113"/>
    </source>
</evidence>
<dbReference type="SUPFAM" id="SSF55785">
    <property type="entry name" value="PYP-like sensor domain (PAS domain)"/>
    <property type="match status" value="1"/>
</dbReference>
<feature type="domain" description="PAC" evidence="5">
    <location>
        <begin position="214"/>
        <end position="268"/>
    </location>
</feature>
<dbReference type="InterPro" id="IPR035965">
    <property type="entry name" value="PAS-like_dom_sf"/>
</dbReference>
<dbReference type="InterPro" id="IPR001610">
    <property type="entry name" value="PAC"/>
</dbReference>
<dbReference type="PANTHER" id="PTHR47429">
    <property type="entry name" value="PROTEIN TWIN LOV 1"/>
    <property type="match status" value="1"/>
</dbReference>
<gene>
    <name evidence="6" type="ORF">GCM10009066_06150</name>
</gene>
<evidence type="ECO:0008006" key="8">
    <source>
        <dbReference type="Google" id="ProtNLM"/>
    </source>
</evidence>
<sequence length="473" mass="53977">MDEVGERVFDDTKGAERVVLFMSPGRDRELLAEWFGTATDYTVVTATDTDDLPADYDLCLLDDDTSNAWHDAVSERTTDAKPIYLPHVLLTTHDRQDTWHADSVDDVVSLPVGRDELHRRIENHLRTRRASLTLAEREQRLRLFQRGIEAASQGITIADAEADDMPIIYANDAFQRITGYETDEVVGRNCRFLQGRNTDEAAVTTLRKGIERGEHVSIEILNYRKDGTPFWNQLDVVPIRDDDGDITHYLGFQQDVTQRKRRELRLSVLNRVLRHNFRNKMTVIRGYAERIETGESAPEDAEKIRRAADELLQIGTQMYEFDTLVADGEAEDEVFDVIPLVRSEVDALRKHVPNSDIATDLPEHAVITSHPSLRAALRGFFSLFEDDATVKLDIAIHEQNDRVRLTVTDRSDVLSRHDIEIVARDTETPLEHLDRLEPWLLRWAVEQSSGEFGVETAHQYPTVTMHLNAAKSE</sequence>
<dbReference type="Gene3D" id="3.30.450.20">
    <property type="entry name" value="PAS domain"/>
    <property type="match status" value="1"/>
</dbReference>
<dbReference type="SUPFAM" id="SSF52172">
    <property type="entry name" value="CheY-like"/>
    <property type="match status" value="1"/>
</dbReference>
<dbReference type="InterPro" id="IPR000700">
    <property type="entry name" value="PAS-assoc_C"/>
</dbReference>
<keyword evidence="7" id="KW-1185">Reference proteome</keyword>
<dbReference type="InterPro" id="IPR011006">
    <property type="entry name" value="CheY-like_superfamily"/>
</dbReference>
<reference evidence="6 7" key="1">
    <citation type="journal article" date="2019" name="Int. J. Syst. Evol. Microbiol.">
        <title>The Global Catalogue of Microorganisms (GCM) 10K type strain sequencing project: providing services to taxonomists for standard genome sequencing and annotation.</title>
        <authorList>
            <consortium name="The Broad Institute Genomics Platform"/>
            <consortium name="The Broad Institute Genome Sequencing Center for Infectious Disease"/>
            <person name="Wu L."/>
            <person name="Ma J."/>
        </authorList>
    </citation>
    <scope>NUCLEOTIDE SEQUENCE [LARGE SCALE GENOMIC DNA]</scope>
    <source>
        <strain evidence="6 7">JCM 16330</strain>
    </source>
</reference>
<evidence type="ECO:0000256" key="2">
    <source>
        <dbReference type="ARBA" id="ARBA00022643"/>
    </source>
</evidence>
<dbReference type="EMBL" id="BAAABL010000033">
    <property type="protein sequence ID" value="GAA0294466.1"/>
    <property type="molecule type" value="Genomic_DNA"/>
</dbReference>
<evidence type="ECO:0000256" key="3">
    <source>
        <dbReference type="ARBA" id="ARBA00022991"/>
    </source>
</evidence>
<accession>A0AAV3S5E1</accession>
<evidence type="ECO:0000313" key="6">
    <source>
        <dbReference type="EMBL" id="GAA0294466.1"/>
    </source>
</evidence>
<feature type="domain" description="PAS" evidence="4">
    <location>
        <begin position="140"/>
        <end position="213"/>
    </location>
</feature>
<evidence type="ECO:0000256" key="1">
    <source>
        <dbReference type="ARBA" id="ARBA00022630"/>
    </source>
</evidence>
<protein>
    <recommendedName>
        <fullName evidence="8">PAS domain S-box-containing protein</fullName>
    </recommendedName>
</protein>
<comment type="caution">
    <text evidence="6">The sequence shown here is derived from an EMBL/GenBank/DDBJ whole genome shotgun (WGS) entry which is preliminary data.</text>
</comment>